<dbReference type="InterPro" id="IPR051678">
    <property type="entry name" value="AGP_Transferase"/>
</dbReference>
<dbReference type="InterPro" id="IPR011009">
    <property type="entry name" value="Kinase-like_dom_sf"/>
</dbReference>
<dbReference type="EMBL" id="MFKP01000054">
    <property type="protein sequence ID" value="OGG43064.1"/>
    <property type="molecule type" value="Genomic_DNA"/>
</dbReference>
<evidence type="ECO:0000259" key="1">
    <source>
        <dbReference type="Pfam" id="PF01636"/>
    </source>
</evidence>
<evidence type="ECO:0000313" key="2">
    <source>
        <dbReference type="EMBL" id="OGG43064.1"/>
    </source>
</evidence>
<dbReference type="InterPro" id="IPR002575">
    <property type="entry name" value="Aminoglycoside_PTrfase"/>
</dbReference>
<dbReference type="SUPFAM" id="SSF56112">
    <property type="entry name" value="Protein kinase-like (PK-like)"/>
    <property type="match status" value="1"/>
</dbReference>
<feature type="domain" description="Aminoglycoside phosphotransferase" evidence="1">
    <location>
        <begin position="43"/>
        <end position="265"/>
    </location>
</feature>
<name>A0A1F6C1I5_9BACT</name>
<dbReference type="Gene3D" id="3.90.1200.10">
    <property type="match status" value="1"/>
</dbReference>
<gene>
    <name evidence="2" type="ORF">A2841_01445</name>
</gene>
<evidence type="ECO:0000313" key="3">
    <source>
        <dbReference type="Proteomes" id="UP000178249"/>
    </source>
</evidence>
<proteinExistence type="predicted"/>
<protein>
    <recommendedName>
        <fullName evidence="1">Aminoglycoside phosphotransferase domain-containing protein</fullName>
    </recommendedName>
</protein>
<accession>A0A1F6C1I5</accession>
<dbReference type="Pfam" id="PF01636">
    <property type="entry name" value="APH"/>
    <property type="match status" value="1"/>
</dbReference>
<dbReference type="PANTHER" id="PTHR21310">
    <property type="entry name" value="AMINOGLYCOSIDE PHOSPHOTRANSFERASE-RELATED-RELATED"/>
    <property type="match status" value="1"/>
</dbReference>
<dbReference type="AlphaFoldDB" id="A0A1F6C1I5"/>
<sequence>MKTPPSTATISRWLKEKNPLDLFRSSTFTIRDIDPKAWSGHFNYLITVKRQKLVLRFKGPEWGTTEGIIGEYEILRAITPYAVAPRVLYFTKDFFGEPMLFEEYLDGKLVSQLSATQQKTVFPEIARLIARINAIPARKDRRVHRALVSYALHKKVWKERLKVILKDRRTKALGLEIKKLLPRAETMLDSFEPRLARVLKENGPSFVFESSHIGHCLLTKKGLRFINWEHVGYGDPSYTLAVFLASIAGRKDFLAVRKKVVAEYLVRRPVPEFDELITQRLKEREVSNLIWSVWTATQKEGGRSVHVSPYADRLRRVRALLA</sequence>
<organism evidence="2 3">
    <name type="scientific">Candidatus Kaiserbacteria bacterium RIFCSPHIGHO2_01_FULL_48_10</name>
    <dbReference type="NCBI Taxonomy" id="1798476"/>
    <lineage>
        <taxon>Bacteria</taxon>
        <taxon>Candidatus Kaiseribacteriota</taxon>
    </lineage>
</organism>
<comment type="caution">
    <text evidence="2">The sequence shown here is derived from an EMBL/GenBank/DDBJ whole genome shotgun (WGS) entry which is preliminary data.</text>
</comment>
<reference evidence="2 3" key="1">
    <citation type="journal article" date="2016" name="Nat. Commun.">
        <title>Thousands of microbial genomes shed light on interconnected biogeochemical processes in an aquifer system.</title>
        <authorList>
            <person name="Anantharaman K."/>
            <person name="Brown C.T."/>
            <person name="Hug L.A."/>
            <person name="Sharon I."/>
            <person name="Castelle C.J."/>
            <person name="Probst A.J."/>
            <person name="Thomas B.C."/>
            <person name="Singh A."/>
            <person name="Wilkins M.J."/>
            <person name="Karaoz U."/>
            <person name="Brodie E.L."/>
            <person name="Williams K.H."/>
            <person name="Hubbard S.S."/>
            <person name="Banfield J.F."/>
        </authorList>
    </citation>
    <scope>NUCLEOTIDE SEQUENCE [LARGE SCALE GENOMIC DNA]</scope>
</reference>
<dbReference type="Proteomes" id="UP000178249">
    <property type="component" value="Unassembled WGS sequence"/>
</dbReference>